<keyword evidence="1" id="KW-1133">Transmembrane helix</keyword>
<reference evidence="3" key="1">
    <citation type="journal article" date="2020" name="Nat. Commun.">
        <title>Genome sequence of the cluster root forming white lupin.</title>
        <authorList>
            <person name="Hufnagel B."/>
            <person name="Marques A."/>
            <person name="Soriano A."/>
            <person name="Marques L."/>
            <person name="Divol F."/>
            <person name="Doumas P."/>
            <person name="Sallet E."/>
            <person name="Mancinotti D."/>
            <person name="Carrere S."/>
            <person name="Marande W."/>
            <person name="Arribat S."/>
            <person name="Keller J."/>
            <person name="Huneau C."/>
            <person name="Blein T."/>
            <person name="Aime D."/>
            <person name="Laguerre M."/>
            <person name="Taylor J."/>
            <person name="Schubert V."/>
            <person name="Nelson M."/>
            <person name="Geu-Flores F."/>
            <person name="Crespi M."/>
            <person name="Gallardo-Guerrero K."/>
            <person name="Delaux P.-M."/>
            <person name="Salse J."/>
            <person name="Berges H."/>
            <person name="Guyot R."/>
            <person name="Gouzy J."/>
            <person name="Peret B."/>
        </authorList>
    </citation>
    <scope>NUCLEOTIDE SEQUENCE [LARGE SCALE GENOMIC DNA]</scope>
    <source>
        <strain evidence="3">cv. Amiga</strain>
    </source>
</reference>
<gene>
    <name evidence="2" type="ORF">Lalb_Chr20g0120721</name>
</gene>
<accession>A0A6A4NV52</accession>
<keyword evidence="3" id="KW-1185">Reference proteome</keyword>
<protein>
    <submittedName>
        <fullName evidence="2">Uncharacterized protein</fullName>
    </submittedName>
</protein>
<organism evidence="2 3">
    <name type="scientific">Lupinus albus</name>
    <name type="common">White lupine</name>
    <name type="synonym">Lupinus termis</name>
    <dbReference type="NCBI Taxonomy" id="3870"/>
    <lineage>
        <taxon>Eukaryota</taxon>
        <taxon>Viridiplantae</taxon>
        <taxon>Streptophyta</taxon>
        <taxon>Embryophyta</taxon>
        <taxon>Tracheophyta</taxon>
        <taxon>Spermatophyta</taxon>
        <taxon>Magnoliopsida</taxon>
        <taxon>eudicotyledons</taxon>
        <taxon>Gunneridae</taxon>
        <taxon>Pentapetalae</taxon>
        <taxon>rosids</taxon>
        <taxon>fabids</taxon>
        <taxon>Fabales</taxon>
        <taxon>Fabaceae</taxon>
        <taxon>Papilionoideae</taxon>
        <taxon>50 kb inversion clade</taxon>
        <taxon>genistoids sensu lato</taxon>
        <taxon>core genistoids</taxon>
        <taxon>Genisteae</taxon>
        <taxon>Lupinus</taxon>
    </lineage>
</organism>
<feature type="transmembrane region" description="Helical" evidence="1">
    <location>
        <begin position="45"/>
        <end position="67"/>
    </location>
</feature>
<dbReference type="PANTHER" id="PTHR33726">
    <property type="entry name" value="TRANSMEMBRANE PROTEIN"/>
    <property type="match status" value="1"/>
</dbReference>
<keyword evidence="1" id="KW-0472">Membrane</keyword>
<proteinExistence type="predicted"/>
<evidence type="ECO:0000313" key="2">
    <source>
        <dbReference type="EMBL" id="KAE9591624.1"/>
    </source>
</evidence>
<dbReference type="EMBL" id="WOCE01000020">
    <property type="protein sequence ID" value="KAE9591624.1"/>
    <property type="molecule type" value="Genomic_DNA"/>
</dbReference>
<name>A0A6A4NV52_LUPAL</name>
<dbReference type="OrthoDB" id="911529at2759"/>
<evidence type="ECO:0000256" key="1">
    <source>
        <dbReference type="SAM" id="Phobius"/>
    </source>
</evidence>
<keyword evidence="1" id="KW-0812">Transmembrane</keyword>
<dbReference type="AlphaFoldDB" id="A0A6A4NV52"/>
<sequence>MLNLRWPELNLWPWRSILRLPALDMSYWNTSWNLQWLSLWLVDDLLWACLTFLESFLLLSMLCYFFLCCGCTL</sequence>
<evidence type="ECO:0000313" key="3">
    <source>
        <dbReference type="Proteomes" id="UP000447434"/>
    </source>
</evidence>
<dbReference type="PANTHER" id="PTHR33726:SF22">
    <property type="entry name" value="TRANSMEMBRANE PROTEIN"/>
    <property type="match status" value="1"/>
</dbReference>
<comment type="caution">
    <text evidence="2">The sequence shown here is derived from an EMBL/GenBank/DDBJ whole genome shotgun (WGS) entry which is preliminary data.</text>
</comment>
<dbReference type="Proteomes" id="UP000447434">
    <property type="component" value="Chromosome 20"/>
</dbReference>